<dbReference type="RefSeq" id="WP_002587752.1">
    <property type="nucleotide sequence ID" value="NZ_JAAISU010000097.1"/>
</dbReference>
<feature type="coiled-coil region" evidence="1">
    <location>
        <begin position="57"/>
        <end position="91"/>
    </location>
</feature>
<sequence>MRNGRLRKRAKAGKPVCARPLIRCYPRSEHLHEAAKRAFDAQGVRKLPTVKVLQAEYTDLLAKKKSAYEDYKRLRKENQELQAVKSNVDTLFRIEEEQQEKKLEQHR</sequence>
<protein>
    <submittedName>
        <fullName evidence="2">Uncharacterized protein</fullName>
    </submittedName>
</protein>
<name>A0A829WCG4_9FIRM</name>
<organism evidence="2 3">
    <name type="scientific">Enterocloster clostridioformis</name>
    <dbReference type="NCBI Taxonomy" id="1531"/>
    <lineage>
        <taxon>Bacteria</taxon>
        <taxon>Bacillati</taxon>
        <taxon>Bacillota</taxon>
        <taxon>Clostridia</taxon>
        <taxon>Lachnospirales</taxon>
        <taxon>Lachnospiraceae</taxon>
        <taxon>Enterocloster</taxon>
    </lineage>
</organism>
<dbReference type="Proteomes" id="UP000315200">
    <property type="component" value="Unassembled WGS sequence"/>
</dbReference>
<dbReference type="AlphaFoldDB" id="A0A829WCG4"/>
<accession>A0A829WCG4</accession>
<dbReference type="EMBL" id="BJLB01000001">
    <property type="protein sequence ID" value="GEA36633.1"/>
    <property type="molecule type" value="Genomic_DNA"/>
</dbReference>
<evidence type="ECO:0000256" key="1">
    <source>
        <dbReference type="SAM" id="Coils"/>
    </source>
</evidence>
<evidence type="ECO:0000313" key="3">
    <source>
        <dbReference type="Proteomes" id="UP000315200"/>
    </source>
</evidence>
<evidence type="ECO:0000313" key="2">
    <source>
        <dbReference type="EMBL" id="GEA36633.1"/>
    </source>
</evidence>
<gene>
    <name evidence="2" type="ORF">Ccl03g_23460</name>
</gene>
<reference evidence="2 3" key="1">
    <citation type="submission" date="2019-06" db="EMBL/GenBank/DDBJ databases">
        <title>Draft genome sequence of [Clostridium] clostridioforme NBRC 113352.</title>
        <authorList>
            <person name="Miura T."/>
            <person name="Furukawa M."/>
            <person name="Shimamura M."/>
            <person name="Ohyama Y."/>
            <person name="Yamazoe A."/>
            <person name="Kawasaki H."/>
        </authorList>
    </citation>
    <scope>NUCLEOTIDE SEQUENCE [LARGE SCALE GENOMIC DNA]</scope>
    <source>
        <strain evidence="2 3">NBRC 113352</strain>
    </source>
</reference>
<comment type="caution">
    <text evidence="2">The sequence shown here is derived from an EMBL/GenBank/DDBJ whole genome shotgun (WGS) entry which is preliminary data.</text>
</comment>
<proteinExistence type="predicted"/>
<keyword evidence="1" id="KW-0175">Coiled coil</keyword>